<dbReference type="EMBL" id="CM046108">
    <property type="protein sequence ID" value="KAI8426559.1"/>
    <property type="molecule type" value="Genomic_DNA"/>
</dbReference>
<accession>A0ACC0JQZ1</accession>
<sequence>NAEKQKYYVIVFEECKFQQVEDKEAKVLHRIVFFRFAADCLTNVNSKVKRSSSTGGGGAPGGRAAQRRRPLAASFNRSRAERDWSGWPAAVMKPRVRHSCLHSSRFRSYGVTAAPSLACNSLRWRRHSKKASRSRCSCSSAVSPSHVVMMSGYYDQHHRWEPLAEFHFNFDSDDDELFNEDNYIYCLCSRVCIRDGVRRNIEKEEGSESDVEVLQDSQSQEWEDESHVHFSLDTSYKVKCEKDEGASCYCSASHTDNYCSTDEHDPAQIHGNLSHALQPSDSGADLTYPDCHSDFTNHYKLEKMDQDFPQTEIDENYQSETSWDKFWAVNGERLIWASWIKKYSDYINPNYLDENNELSIDERNIPKQHSADAIFEKENDRFKKNVNEEESMRDRKFSYDSKVNPYKKKKSNQQVMEKNDKNNDGNKDEAWLPIRRMRSCSEHDRMLSPRTIAGTDSMTNVTKITLSSYDVTSSHVTSESSPTDDYSVSSSTSEDQSNDQTRIANIDDNQDQPLSEELDTEQYWQFLWKKHFGEQYAFHYANYIESQNMQDQDVPEIVEMIPEKKIEEKLLDVECENSEGNSQEMPSVIEVQAQVDKINLDDNKVNKTRKKNKNANSRYIGSVGVLLQSLLKEEQKKSESNKNEVVDTAEGNNKSQSEPVNLESDIVDGPLELPNAQQNSSFNAYNSNDDGNDPPEEKAVSLKRSHEIDDEEEDSSEIIKDTFETMGFCVNSSRMPKGQLVYKKRVARLRPPRNKRFGIPRKTYFDDDGNPHEIDQAQESHDEREMQTDDDCPAVKSDNENEPKDFDVPNGVLEQEADVAAIAASVALPPDPDDQEDEQIKNTQDAVVDTSVANSESTKRRRRQKRHAKADDVTDMPIELQGEPKMMKSSSTGGGGAPGGRAAQRRRPLAASFNRSRAERDWSGWPAAVMKPRILFKISAPVVMMSGYYDQHHRWEPLAEFHINLDSDDDELFNEDNYIYCLCSRVCISESDVEVLQDSQSQEWEDESHVHFSLDTSYKVKCEKDEGASCYCSASHTDNYCSTDEHDPAQIHGNLSHALQPSDSGADLTYPDCHSDFTNHYKLEKMDQDFPQTEIDENYQSETSWDKFWAVNGERLIWASWIKKYSDYINPNYLDENNELSIDERNIPKQHSADAIFEKENDRFKKNVNEEESMRDRKFSYDSKVNPYKKKKSNQQVMEKNDKNNDGNKDEAWLPIRRMRSCSEHDRMLSPRTIAGTDSMTNVTKITLSSYDVTSSHVTSESSPTDDYSVSSSTSEDQSNDQTRIANIDDNQDQPLSEELDTEQYWQFLWKKHFGEQYAFHYANYIESQNMQDQDVPEIVEMIPEKKIEEKLLDVECENSEGNSQEMPSVIEVQAQVDKINLDDNKVNKTRKKNKNANSRYIGSVGVLLQSLLKEEQKKSESNKNEVVDTAEGNNKSQSEPVNLESDIVDGPLELPNAQQNSSFNAYNSNDDGNDPPEEKAVSLKRSHEIDDEEEDSSEIIKDTFETMGFCVNSSRMPKGQLVYKKRVARLRPPRNKRFGIPRKTYFDDDGNPHEIDQAQESHDEREMQTDDDCPAVKSDNEKEPKDFDVPNGVLEQEADVAAIAASVALPPDPDDQEDEQIKNTQDAVVDTSVANSESTKRRRRQKRHAKADDVTDMPIELQGEPKMMNVTPENVAWHIADKCRYDVVLDAFCGAGGNTIQFAKTCKKVIAIDIDPAKVALARQNAAVYGVSDRIEFVVGDFFELAPTLSADMNVEYDLETMLEPRPASELMEAARTINNNIALYLPRNSRTDQFYNAILEQFITSWYSKITLQPFFVDELRHQLRYASACLLRRAVKINYSRFITERLIPCALRHYTLCADLPDAAPLLASKLAVHPAAANRNAELKYLRSVTNAIMPYLLKNGELQNSPQQTRITAAALKSALRSSTLDGQILDVFTNAEETDDSVENINILKYLDSIAAEDVQEQDLSTDNSPNETLRYKYEDFLQRVLQKSLLQTSELLHLFLTVDGDFSHVVQASTLNANSSDLGNIYQSVTHKLRKEKGQHLENNRDPVNCKQYDFTLDLNYNLNAHLNDSMKFVVDSLVNKLKCHLVIAGADEENEEENDTGCATCGSSNCPRHDPVVSTEPWVGLQIHKQLDQAIEDINYSRFITERLIPCALRHYTLCADLPDAAPLLASKLAVHPAAANRNAELKYLRSVTNAIMPYLLKNGELQNSLQTSPALYQAARESHAALEKIMLPRFLHSEEQTRITAAALKSALRSSTLDGQILDVFTNAEETDDSVENINILKYLDSIAAEDVQEQDLSTDNSPNETLRYKYEDFLQRVLQKSLLQTSELLHLFLTVDGDFSHVVQASTLNANSSDLGNIYQSESPHQRAQARAQLLGAAGGAALAAGAGLPAALDACFQLIQRPQLNKQCK</sequence>
<organism evidence="1 2">
    <name type="scientific">Choristoneura fumiferana</name>
    <name type="common">Spruce budworm moth</name>
    <name type="synonym">Archips fumiferana</name>
    <dbReference type="NCBI Taxonomy" id="7141"/>
    <lineage>
        <taxon>Eukaryota</taxon>
        <taxon>Metazoa</taxon>
        <taxon>Ecdysozoa</taxon>
        <taxon>Arthropoda</taxon>
        <taxon>Hexapoda</taxon>
        <taxon>Insecta</taxon>
        <taxon>Pterygota</taxon>
        <taxon>Neoptera</taxon>
        <taxon>Endopterygota</taxon>
        <taxon>Lepidoptera</taxon>
        <taxon>Glossata</taxon>
        <taxon>Ditrysia</taxon>
        <taxon>Tortricoidea</taxon>
        <taxon>Tortricidae</taxon>
        <taxon>Tortricinae</taxon>
        <taxon>Choristoneura</taxon>
    </lineage>
</organism>
<comment type="caution">
    <text evidence="1">The sequence shown here is derived from an EMBL/GenBank/DDBJ whole genome shotgun (WGS) entry which is preliminary data.</text>
</comment>
<feature type="non-terminal residue" evidence="1">
    <location>
        <position position="1"/>
    </location>
</feature>
<evidence type="ECO:0000313" key="1">
    <source>
        <dbReference type="EMBL" id="KAI8426559.1"/>
    </source>
</evidence>
<dbReference type="Proteomes" id="UP001064048">
    <property type="component" value="Chromosome 8"/>
</dbReference>
<proteinExistence type="predicted"/>
<keyword evidence="2" id="KW-1185">Reference proteome</keyword>
<gene>
    <name evidence="1" type="ORF">MSG28_005355</name>
</gene>
<evidence type="ECO:0000313" key="2">
    <source>
        <dbReference type="Proteomes" id="UP001064048"/>
    </source>
</evidence>
<name>A0ACC0JQZ1_CHOFU</name>
<protein>
    <submittedName>
        <fullName evidence="1">Uncharacterized protein</fullName>
    </submittedName>
</protein>
<reference evidence="1 2" key="1">
    <citation type="journal article" date="2022" name="Genome Biol. Evol.">
        <title>The Spruce Budworm Genome: Reconstructing the Evolutionary History of Antifreeze Proteins.</title>
        <authorList>
            <person name="Beliveau C."/>
            <person name="Gagne P."/>
            <person name="Picq S."/>
            <person name="Vernygora O."/>
            <person name="Keeling C.I."/>
            <person name="Pinkney K."/>
            <person name="Doucet D."/>
            <person name="Wen F."/>
            <person name="Johnston J.S."/>
            <person name="Maaroufi H."/>
            <person name="Boyle B."/>
            <person name="Laroche J."/>
            <person name="Dewar K."/>
            <person name="Juretic N."/>
            <person name="Blackburn G."/>
            <person name="Nisole A."/>
            <person name="Brunet B."/>
            <person name="Brandao M."/>
            <person name="Lumley L."/>
            <person name="Duan J."/>
            <person name="Quan G."/>
            <person name="Lucarotti C.J."/>
            <person name="Roe A.D."/>
            <person name="Sperling F.A.H."/>
            <person name="Levesque R.C."/>
            <person name="Cusson M."/>
        </authorList>
    </citation>
    <scope>NUCLEOTIDE SEQUENCE [LARGE SCALE GENOMIC DNA]</scope>
    <source>
        <strain evidence="1">Glfc:IPQL:Cfum</strain>
    </source>
</reference>